<keyword evidence="4 12" id="KW-0227">DNA damage</keyword>
<keyword evidence="7 12" id="KW-0411">Iron-sulfur</keyword>
<evidence type="ECO:0000313" key="15">
    <source>
        <dbReference type="Proteomes" id="UP000199689"/>
    </source>
</evidence>
<feature type="binding site" evidence="12">
    <location>
        <position position="205"/>
    </location>
    <ligand>
        <name>[4Fe-4S] cluster</name>
        <dbReference type="ChEBI" id="CHEBI:49883"/>
    </ligand>
</feature>
<evidence type="ECO:0000256" key="11">
    <source>
        <dbReference type="ARBA" id="ARBA00023295"/>
    </source>
</evidence>
<dbReference type="Gene3D" id="1.10.1670.10">
    <property type="entry name" value="Helix-hairpin-Helix base-excision DNA repair enzymes (C-terminal)"/>
    <property type="match status" value="1"/>
</dbReference>
<keyword evidence="2 12" id="KW-0004">4Fe-4S</keyword>
<feature type="binding site" evidence="12">
    <location>
        <position position="189"/>
    </location>
    <ligand>
        <name>[4Fe-4S] cluster</name>
        <dbReference type="ChEBI" id="CHEBI:49883"/>
    </ligand>
</feature>
<keyword evidence="15" id="KW-1185">Reference proteome</keyword>
<dbReference type="PANTHER" id="PTHR10359:SF18">
    <property type="entry name" value="ENDONUCLEASE III"/>
    <property type="match status" value="1"/>
</dbReference>
<feature type="domain" description="HhH-GPD" evidence="13">
    <location>
        <begin position="40"/>
        <end position="187"/>
    </location>
</feature>
<evidence type="ECO:0000256" key="3">
    <source>
        <dbReference type="ARBA" id="ARBA00022723"/>
    </source>
</evidence>
<evidence type="ECO:0000256" key="6">
    <source>
        <dbReference type="ARBA" id="ARBA00023004"/>
    </source>
</evidence>
<evidence type="ECO:0000256" key="1">
    <source>
        <dbReference type="ARBA" id="ARBA00008343"/>
    </source>
</evidence>
<comment type="cofactor">
    <cofactor evidence="12">
        <name>[4Fe-4S] cluster</name>
        <dbReference type="ChEBI" id="CHEBI:49883"/>
    </cofactor>
    <text evidence="12">Binds 1 [4Fe-4S] cluster.</text>
</comment>
<dbReference type="InterPro" id="IPR005759">
    <property type="entry name" value="Nth"/>
</dbReference>
<gene>
    <name evidence="12" type="primary">nth</name>
    <name evidence="14" type="ORF">SAMN02910343_00442</name>
</gene>
<dbReference type="PANTHER" id="PTHR10359">
    <property type="entry name" value="A/G-SPECIFIC ADENINE GLYCOSYLASE/ENDONUCLEASE III"/>
    <property type="match status" value="1"/>
</dbReference>
<comment type="function">
    <text evidence="12">DNA repair enzyme that has both DNA N-glycosylase activity and AP-lyase activity. The DNA N-glycosylase activity releases various damaged pyrimidines from DNA by cleaving the N-glycosidic bond, leaving an AP (apurinic/apyrimidinic) site. The AP-lyase activity cleaves the phosphodiester bond 3' to the AP site by a beta-elimination, leaving a 3'-terminal unsaturated sugar and a product with a terminal 5'-phosphate.</text>
</comment>
<dbReference type="Pfam" id="PF10576">
    <property type="entry name" value="EndIII_4Fe-2S"/>
    <property type="match status" value="1"/>
</dbReference>
<sequence>MRVTKAIKKEQLRRLQEVYRDARPALHYTSPFTLLVATILSAQCTDERVNVVTARLFPRLDTPEKMVQLTQSELEGEIHDCGLFRSKAKHILAMSHMLIENYGGEVPEEFDELIKLPGVGRKTANVVRSVYWGYPGIAVDTHVFRVSNRLGLAKGSTPLEVEMGLQKVIPIKDWGHAHHWLIWHGRKICHARKPECEKCFLSDICPSSTVQHSKK</sequence>
<dbReference type="GeneID" id="87755488"/>
<dbReference type="EMBL" id="FMXA01000005">
    <property type="protein sequence ID" value="SDA41882.1"/>
    <property type="molecule type" value="Genomic_DNA"/>
</dbReference>
<dbReference type="AlphaFoldDB" id="A0A1G5V7M8"/>
<keyword evidence="14" id="KW-0255">Endonuclease</keyword>
<dbReference type="RefSeq" id="WP_091363382.1">
    <property type="nucleotide sequence ID" value="NZ_FMXA01000005.1"/>
</dbReference>
<dbReference type="GO" id="GO:0003677">
    <property type="term" value="F:DNA binding"/>
    <property type="evidence" value="ECO:0007669"/>
    <property type="project" value="UniProtKB-UniRule"/>
</dbReference>
<evidence type="ECO:0000256" key="10">
    <source>
        <dbReference type="ARBA" id="ARBA00023239"/>
    </source>
</evidence>
<name>A0A1G5V7M8_9FIRM</name>
<dbReference type="NCBIfam" id="TIGR01083">
    <property type="entry name" value="nth"/>
    <property type="match status" value="1"/>
</dbReference>
<evidence type="ECO:0000256" key="12">
    <source>
        <dbReference type="HAMAP-Rule" id="MF_00942"/>
    </source>
</evidence>
<keyword evidence="8 12" id="KW-0238">DNA-binding</keyword>
<keyword evidence="9 12" id="KW-0234">DNA repair</keyword>
<keyword evidence="5 12" id="KW-0378">Hydrolase</keyword>
<dbReference type="InterPro" id="IPR000445">
    <property type="entry name" value="HhH_motif"/>
</dbReference>
<evidence type="ECO:0000313" key="14">
    <source>
        <dbReference type="EMBL" id="SDA41882.1"/>
    </source>
</evidence>
<dbReference type="GO" id="GO:0019104">
    <property type="term" value="F:DNA N-glycosylase activity"/>
    <property type="evidence" value="ECO:0007669"/>
    <property type="project" value="UniProtKB-UniRule"/>
</dbReference>
<dbReference type="GO" id="GO:0046872">
    <property type="term" value="F:metal ion binding"/>
    <property type="evidence" value="ECO:0007669"/>
    <property type="project" value="UniProtKB-KW"/>
</dbReference>
<dbReference type="InterPro" id="IPR003651">
    <property type="entry name" value="Endonuclease3_FeS-loop_motif"/>
</dbReference>
<evidence type="ECO:0000256" key="2">
    <source>
        <dbReference type="ARBA" id="ARBA00022485"/>
    </source>
</evidence>
<dbReference type="CDD" id="cd00056">
    <property type="entry name" value="ENDO3c"/>
    <property type="match status" value="1"/>
</dbReference>
<dbReference type="EC" id="4.2.99.18" evidence="12"/>
<dbReference type="Pfam" id="PF00730">
    <property type="entry name" value="HhH-GPD"/>
    <property type="match status" value="1"/>
</dbReference>
<dbReference type="OrthoDB" id="9800977at2"/>
<dbReference type="FunFam" id="1.10.340.30:FF:000001">
    <property type="entry name" value="Endonuclease III"/>
    <property type="match status" value="1"/>
</dbReference>
<feature type="binding site" evidence="12">
    <location>
        <position position="199"/>
    </location>
    <ligand>
        <name>[4Fe-4S] cluster</name>
        <dbReference type="ChEBI" id="CHEBI:49883"/>
    </ligand>
</feature>
<dbReference type="STRING" id="209880.SAMN02910343_00442"/>
<evidence type="ECO:0000259" key="13">
    <source>
        <dbReference type="SMART" id="SM00478"/>
    </source>
</evidence>
<reference evidence="14 15" key="1">
    <citation type="submission" date="2016-10" db="EMBL/GenBank/DDBJ databases">
        <authorList>
            <person name="de Groot N.N."/>
        </authorList>
    </citation>
    <scope>NUCLEOTIDE SEQUENCE [LARGE SCALE GENOMIC DNA]</scope>
    <source>
        <strain evidence="14 15">DSM 15230</strain>
    </source>
</reference>
<proteinExistence type="inferred from homology"/>
<dbReference type="InterPro" id="IPR011257">
    <property type="entry name" value="DNA_glycosylase"/>
</dbReference>
<dbReference type="Proteomes" id="UP000199689">
    <property type="component" value="Unassembled WGS sequence"/>
</dbReference>
<dbReference type="HAMAP" id="MF_00942">
    <property type="entry name" value="Nth"/>
    <property type="match status" value="1"/>
</dbReference>
<comment type="similarity">
    <text evidence="1 12">Belongs to the Nth/MutY family.</text>
</comment>
<evidence type="ECO:0000256" key="4">
    <source>
        <dbReference type="ARBA" id="ARBA00022763"/>
    </source>
</evidence>
<dbReference type="FunFam" id="1.10.1670.10:FF:000001">
    <property type="entry name" value="Endonuclease III"/>
    <property type="match status" value="1"/>
</dbReference>
<dbReference type="PIRSF" id="PIRSF001435">
    <property type="entry name" value="Nth"/>
    <property type="match status" value="1"/>
</dbReference>
<evidence type="ECO:0000256" key="9">
    <source>
        <dbReference type="ARBA" id="ARBA00023204"/>
    </source>
</evidence>
<keyword evidence="6 12" id="KW-0408">Iron</keyword>
<feature type="binding site" evidence="12">
    <location>
        <position position="196"/>
    </location>
    <ligand>
        <name>[4Fe-4S] cluster</name>
        <dbReference type="ChEBI" id="CHEBI:49883"/>
    </ligand>
</feature>
<dbReference type="GO" id="GO:0051539">
    <property type="term" value="F:4 iron, 4 sulfur cluster binding"/>
    <property type="evidence" value="ECO:0007669"/>
    <property type="project" value="UniProtKB-UniRule"/>
</dbReference>
<keyword evidence="14" id="KW-0540">Nuclease</keyword>
<dbReference type="GO" id="GO:0140078">
    <property type="term" value="F:class I DNA-(apurinic or apyrimidinic site) endonuclease activity"/>
    <property type="evidence" value="ECO:0007669"/>
    <property type="project" value="UniProtKB-EC"/>
</dbReference>
<keyword evidence="10 12" id="KW-0456">Lyase</keyword>
<dbReference type="GO" id="GO:0006285">
    <property type="term" value="P:base-excision repair, AP site formation"/>
    <property type="evidence" value="ECO:0007669"/>
    <property type="project" value="TreeGrafter"/>
</dbReference>
<evidence type="ECO:0000256" key="8">
    <source>
        <dbReference type="ARBA" id="ARBA00023125"/>
    </source>
</evidence>
<keyword evidence="11 12" id="KW-0326">Glycosidase</keyword>
<dbReference type="SMART" id="SM00525">
    <property type="entry name" value="FES"/>
    <property type="match status" value="1"/>
</dbReference>
<protein>
    <recommendedName>
        <fullName evidence="12">Endonuclease III</fullName>
        <ecNumber evidence="12">4.2.99.18</ecNumber>
    </recommendedName>
    <alternativeName>
        <fullName evidence="12">DNA-(apurinic or apyrimidinic site) lyase</fullName>
    </alternativeName>
</protein>
<keyword evidence="3 12" id="KW-0479">Metal-binding</keyword>
<evidence type="ECO:0000256" key="5">
    <source>
        <dbReference type="ARBA" id="ARBA00022801"/>
    </source>
</evidence>
<dbReference type="InterPro" id="IPR023170">
    <property type="entry name" value="HhH_base_excis_C"/>
</dbReference>
<comment type="catalytic activity">
    <reaction evidence="12">
        <text>2'-deoxyribonucleotide-(2'-deoxyribose 5'-phosphate)-2'-deoxyribonucleotide-DNA = a 3'-end 2'-deoxyribonucleotide-(2,3-dehydro-2,3-deoxyribose 5'-phosphate)-DNA + a 5'-end 5'-phospho-2'-deoxyribonucleoside-DNA + H(+)</text>
        <dbReference type="Rhea" id="RHEA:66592"/>
        <dbReference type="Rhea" id="RHEA-COMP:13180"/>
        <dbReference type="Rhea" id="RHEA-COMP:16897"/>
        <dbReference type="Rhea" id="RHEA-COMP:17067"/>
        <dbReference type="ChEBI" id="CHEBI:15378"/>
        <dbReference type="ChEBI" id="CHEBI:136412"/>
        <dbReference type="ChEBI" id="CHEBI:157695"/>
        <dbReference type="ChEBI" id="CHEBI:167181"/>
        <dbReference type="EC" id="4.2.99.18"/>
    </reaction>
</comment>
<dbReference type="Pfam" id="PF00633">
    <property type="entry name" value="HHH"/>
    <property type="match status" value="1"/>
</dbReference>
<dbReference type="SUPFAM" id="SSF48150">
    <property type="entry name" value="DNA-glycosylase"/>
    <property type="match status" value="1"/>
</dbReference>
<dbReference type="Gene3D" id="1.10.340.30">
    <property type="entry name" value="Hypothetical protein, domain 2"/>
    <property type="match status" value="1"/>
</dbReference>
<accession>A0A1G5V7M8</accession>
<evidence type="ECO:0000256" key="7">
    <source>
        <dbReference type="ARBA" id="ARBA00023014"/>
    </source>
</evidence>
<dbReference type="InterPro" id="IPR003265">
    <property type="entry name" value="HhH-GPD_domain"/>
</dbReference>
<organism evidence="14 15">
    <name type="scientific">Allisonella histaminiformans</name>
    <dbReference type="NCBI Taxonomy" id="209880"/>
    <lineage>
        <taxon>Bacteria</taxon>
        <taxon>Bacillati</taxon>
        <taxon>Bacillota</taxon>
        <taxon>Negativicutes</taxon>
        <taxon>Veillonellales</taxon>
        <taxon>Veillonellaceae</taxon>
        <taxon>Allisonella</taxon>
    </lineage>
</organism>
<dbReference type="SMART" id="SM00478">
    <property type="entry name" value="ENDO3c"/>
    <property type="match status" value="1"/>
</dbReference>